<dbReference type="Proteomes" id="UP000275510">
    <property type="component" value="Chromosome"/>
</dbReference>
<feature type="compositionally biased region" description="Polar residues" evidence="1">
    <location>
        <begin position="273"/>
        <end position="282"/>
    </location>
</feature>
<dbReference type="AlphaFoldDB" id="A0A223MC28"/>
<accession>A0A223MC28</accession>
<gene>
    <name evidence="3" type="ORF">NCTC10976_01286</name>
</gene>
<feature type="compositionally biased region" description="Basic and acidic residues" evidence="1">
    <location>
        <begin position="283"/>
        <end position="315"/>
    </location>
</feature>
<evidence type="ECO:0000313" key="3">
    <source>
        <dbReference type="EMBL" id="VEJ17176.1"/>
    </source>
</evidence>
<evidence type="ECO:0008006" key="5">
    <source>
        <dbReference type="Google" id="ProtNLM"/>
    </source>
</evidence>
<evidence type="ECO:0000256" key="2">
    <source>
        <dbReference type="SAM" id="SignalP"/>
    </source>
</evidence>
<dbReference type="GeneID" id="48599403"/>
<keyword evidence="2" id="KW-0732">Signal</keyword>
<sequence>MRYKALLSFFFALVSGTAYAKWEKINDIDYTWGPFKIYNISLFTETGEYKQESRPIMLTLKYSKPVDGRDFAISVAKSWTDLGITLPKQDEVIDRLRKILPDIKADDELSYIALEDKGYFVLNDQVIEQEFDRAFNNAMLAIWLDPKVEFSQKLITKKVEGAEQVVHRSLEYTQSLEEVSLEPSKENISAVSELSDDTAHTEQAVDSEQLSTKLESTKAIKSIGVPSLLSPIMNKSSAQNKAGVKEQVEQKPLEAEKTVETKKEAVTEHKTTDSQTAVAEKNSQAKESVEPNKEAVAIEKKAEEVKETQAEKPLESETPVEPAKAKETTSPEKQSKEEVENPEKEIMPEMDPTPDYKLPLS</sequence>
<feature type="region of interest" description="Disordered" evidence="1">
    <location>
        <begin position="236"/>
        <end position="361"/>
    </location>
</feature>
<reference evidence="3 4" key="1">
    <citation type="submission" date="2018-12" db="EMBL/GenBank/DDBJ databases">
        <authorList>
            <consortium name="Pathogen Informatics"/>
        </authorList>
    </citation>
    <scope>NUCLEOTIDE SEQUENCE [LARGE SCALE GENOMIC DNA]</scope>
    <source>
        <strain evidence="3 4">NCTC10976</strain>
    </source>
</reference>
<feature type="signal peptide" evidence="2">
    <location>
        <begin position="1"/>
        <end position="20"/>
    </location>
</feature>
<protein>
    <recommendedName>
        <fullName evidence="5">Dihydroorotate dehydrogenase</fullName>
    </recommendedName>
</protein>
<feature type="chain" id="PRO_5030038862" description="Dihydroorotate dehydrogenase" evidence="2">
    <location>
        <begin position="21"/>
        <end position="361"/>
    </location>
</feature>
<name>A0A223MC28_ACTPL</name>
<dbReference type="RefSeq" id="WP_005598085.1">
    <property type="nucleotide sequence ID" value="NZ_CBDBSU010000004.1"/>
</dbReference>
<feature type="compositionally biased region" description="Basic and acidic residues" evidence="1">
    <location>
        <begin position="323"/>
        <end position="347"/>
    </location>
</feature>
<evidence type="ECO:0000313" key="4">
    <source>
        <dbReference type="Proteomes" id="UP000275510"/>
    </source>
</evidence>
<proteinExistence type="predicted"/>
<evidence type="ECO:0000256" key="1">
    <source>
        <dbReference type="SAM" id="MobiDB-lite"/>
    </source>
</evidence>
<dbReference type="EMBL" id="LR134515">
    <property type="protein sequence ID" value="VEJ17176.1"/>
    <property type="molecule type" value="Genomic_DNA"/>
</dbReference>
<feature type="compositionally biased region" description="Basic and acidic residues" evidence="1">
    <location>
        <begin position="243"/>
        <end position="272"/>
    </location>
</feature>
<organism evidence="3 4">
    <name type="scientific">Actinobacillus pleuropneumoniae</name>
    <name type="common">Haemophilus pleuropneumoniae</name>
    <dbReference type="NCBI Taxonomy" id="715"/>
    <lineage>
        <taxon>Bacteria</taxon>
        <taxon>Pseudomonadati</taxon>
        <taxon>Pseudomonadota</taxon>
        <taxon>Gammaproteobacteria</taxon>
        <taxon>Pasteurellales</taxon>
        <taxon>Pasteurellaceae</taxon>
        <taxon>Actinobacillus</taxon>
    </lineage>
</organism>